<dbReference type="AlphaFoldDB" id="A0A918JU64"/>
<organism evidence="1 2">
    <name type="scientific">Aquimarina muelleri</name>
    <dbReference type="NCBI Taxonomy" id="279356"/>
    <lineage>
        <taxon>Bacteria</taxon>
        <taxon>Pseudomonadati</taxon>
        <taxon>Bacteroidota</taxon>
        <taxon>Flavobacteriia</taxon>
        <taxon>Flavobacteriales</taxon>
        <taxon>Flavobacteriaceae</taxon>
        <taxon>Aquimarina</taxon>
    </lineage>
</organism>
<keyword evidence="2" id="KW-1185">Reference proteome</keyword>
<evidence type="ECO:0000313" key="1">
    <source>
        <dbReference type="EMBL" id="GGX15596.1"/>
    </source>
</evidence>
<evidence type="ECO:0000313" key="2">
    <source>
        <dbReference type="Proteomes" id="UP000601108"/>
    </source>
</evidence>
<dbReference type="EMBL" id="BMWS01000009">
    <property type="protein sequence ID" value="GGX15596.1"/>
    <property type="molecule type" value="Genomic_DNA"/>
</dbReference>
<accession>A0A918JU64</accession>
<comment type="caution">
    <text evidence="1">The sequence shown here is derived from an EMBL/GenBank/DDBJ whole genome shotgun (WGS) entry which is preliminary data.</text>
</comment>
<proteinExistence type="predicted"/>
<protein>
    <submittedName>
        <fullName evidence="1">Uncharacterized protein</fullName>
    </submittedName>
</protein>
<reference evidence="1 2" key="1">
    <citation type="journal article" date="2014" name="Int. J. Syst. Evol. Microbiol.">
        <title>Complete genome sequence of Corynebacterium casei LMG S-19264T (=DSM 44701T), isolated from a smear-ripened cheese.</title>
        <authorList>
            <consortium name="US DOE Joint Genome Institute (JGI-PGF)"/>
            <person name="Walter F."/>
            <person name="Albersmeier A."/>
            <person name="Kalinowski J."/>
            <person name="Ruckert C."/>
        </authorList>
    </citation>
    <scope>NUCLEOTIDE SEQUENCE [LARGE SCALE GENOMIC DNA]</scope>
    <source>
        <strain evidence="1 2">KCTC 12285</strain>
    </source>
</reference>
<name>A0A918JU64_9FLAO</name>
<dbReference type="Proteomes" id="UP000601108">
    <property type="component" value="Unassembled WGS sequence"/>
</dbReference>
<sequence>MYKINEDIPDQGKTIGKDYIRGIVLNTTSDTIQNAAILLKINDSICINTMTDFEGYFGVYYDQSKINDLSYFEVVKEGQAKRSVPFHIFIKDSTIVIDKIGKILSYDDYLSFSAKIRKCSW</sequence>
<gene>
    <name evidence="1" type="ORF">GCM10007384_16410</name>
</gene>